<evidence type="ECO:0000313" key="1">
    <source>
        <dbReference type="EMBL" id="KIO01347.1"/>
    </source>
</evidence>
<organism evidence="1 2">
    <name type="scientific">Pisolithus tinctorius Marx 270</name>
    <dbReference type="NCBI Taxonomy" id="870435"/>
    <lineage>
        <taxon>Eukaryota</taxon>
        <taxon>Fungi</taxon>
        <taxon>Dikarya</taxon>
        <taxon>Basidiomycota</taxon>
        <taxon>Agaricomycotina</taxon>
        <taxon>Agaricomycetes</taxon>
        <taxon>Agaricomycetidae</taxon>
        <taxon>Boletales</taxon>
        <taxon>Sclerodermatineae</taxon>
        <taxon>Pisolithaceae</taxon>
        <taxon>Pisolithus</taxon>
    </lineage>
</organism>
<dbReference type="InParanoid" id="A0A0C3JVA1"/>
<reference evidence="1 2" key="1">
    <citation type="submission" date="2014-04" db="EMBL/GenBank/DDBJ databases">
        <authorList>
            <consortium name="DOE Joint Genome Institute"/>
            <person name="Kuo A."/>
            <person name="Kohler A."/>
            <person name="Costa M.D."/>
            <person name="Nagy L.G."/>
            <person name="Floudas D."/>
            <person name="Copeland A."/>
            <person name="Barry K.W."/>
            <person name="Cichocki N."/>
            <person name="Veneault-Fourrey C."/>
            <person name="LaButti K."/>
            <person name="Lindquist E.A."/>
            <person name="Lipzen A."/>
            <person name="Lundell T."/>
            <person name="Morin E."/>
            <person name="Murat C."/>
            <person name="Sun H."/>
            <person name="Tunlid A."/>
            <person name="Henrissat B."/>
            <person name="Grigoriev I.V."/>
            <person name="Hibbett D.S."/>
            <person name="Martin F."/>
            <person name="Nordberg H.P."/>
            <person name="Cantor M.N."/>
            <person name="Hua S.X."/>
        </authorList>
    </citation>
    <scope>NUCLEOTIDE SEQUENCE [LARGE SCALE GENOMIC DNA]</scope>
    <source>
        <strain evidence="1 2">Marx 270</strain>
    </source>
</reference>
<sequence length="65" mass="7569">MPIFYRFREAQAAKLGLGTRADRRPKMASACNSLLLYECTNDGHARKNFEREISWKVSKYKMVRG</sequence>
<reference evidence="2" key="2">
    <citation type="submission" date="2015-01" db="EMBL/GenBank/DDBJ databases">
        <title>Evolutionary Origins and Diversification of the Mycorrhizal Mutualists.</title>
        <authorList>
            <consortium name="DOE Joint Genome Institute"/>
            <consortium name="Mycorrhizal Genomics Consortium"/>
            <person name="Kohler A."/>
            <person name="Kuo A."/>
            <person name="Nagy L.G."/>
            <person name="Floudas D."/>
            <person name="Copeland A."/>
            <person name="Barry K.W."/>
            <person name="Cichocki N."/>
            <person name="Veneault-Fourrey C."/>
            <person name="LaButti K."/>
            <person name="Lindquist E.A."/>
            <person name="Lipzen A."/>
            <person name="Lundell T."/>
            <person name="Morin E."/>
            <person name="Murat C."/>
            <person name="Riley R."/>
            <person name="Ohm R."/>
            <person name="Sun H."/>
            <person name="Tunlid A."/>
            <person name="Henrissat B."/>
            <person name="Grigoriev I.V."/>
            <person name="Hibbett D.S."/>
            <person name="Martin F."/>
        </authorList>
    </citation>
    <scope>NUCLEOTIDE SEQUENCE [LARGE SCALE GENOMIC DNA]</scope>
    <source>
        <strain evidence="2">Marx 270</strain>
    </source>
</reference>
<evidence type="ECO:0000313" key="2">
    <source>
        <dbReference type="Proteomes" id="UP000054217"/>
    </source>
</evidence>
<name>A0A0C3JVA1_PISTI</name>
<dbReference type="Pfam" id="PF06246">
    <property type="entry name" value="Isy1"/>
    <property type="match status" value="1"/>
</dbReference>
<proteinExistence type="predicted"/>
<dbReference type="Proteomes" id="UP000054217">
    <property type="component" value="Unassembled WGS sequence"/>
</dbReference>
<dbReference type="GO" id="GO:0000350">
    <property type="term" value="P:generation of catalytic spliceosome for second transesterification step"/>
    <property type="evidence" value="ECO:0007669"/>
    <property type="project" value="InterPro"/>
</dbReference>
<dbReference type="EMBL" id="KN831988">
    <property type="protein sequence ID" value="KIO01347.1"/>
    <property type="molecule type" value="Genomic_DNA"/>
</dbReference>
<gene>
    <name evidence="1" type="ORF">M404DRAFT_1003051</name>
</gene>
<dbReference type="AlphaFoldDB" id="A0A0C3JVA1"/>
<dbReference type="InterPro" id="IPR009360">
    <property type="entry name" value="Isy1"/>
</dbReference>
<keyword evidence="2" id="KW-1185">Reference proteome</keyword>
<dbReference type="OrthoDB" id="10357456at2759"/>
<dbReference type="HOGENOM" id="CLU_2856005_0_0_1"/>
<accession>A0A0C3JVA1</accession>
<feature type="non-terminal residue" evidence="1">
    <location>
        <position position="65"/>
    </location>
</feature>
<dbReference type="STRING" id="870435.A0A0C3JVA1"/>
<protein>
    <submittedName>
        <fullName evidence="1">Uncharacterized protein</fullName>
    </submittedName>
</protein>